<gene>
    <name evidence="2" type="ORF">LVIROSA_LOCUS32698</name>
</gene>
<sequence>MILDGGGSGGSLTNMVPDFNPSTFRELLAIAIVRHDLPFQFVEYEGIKRCFTYLNHEVNLVKRNTIKSDIKNMFGIEKLKIKDLLSCTPEKMESQLKEICGAIMMEKMDDEQENHTGNGSGVGESESQVA</sequence>
<name>A0AAU9PAA9_9ASTR</name>
<accession>A0AAU9PAA9</accession>
<reference evidence="2 3" key="1">
    <citation type="submission" date="2022-01" db="EMBL/GenBank/DDBJ databases">
        <authorList>
            <person name="Xiong W."/>
            <person name="Schranz E."/>
        </authorList>
    </citation>
    <scope>NUCLEOTIDE SEQUENCE [LARGE SCALE GENOMIC DNA]</scope>
</reference>
<comment type="caution">
    <text evidence="2">The sequence shown here is derived from an EMBL/GenBank/DDBJ whole genome shotgun (WGS) entry which is preliminary data.</text>
</comment>
<dbReference type="Proteomes" id="UP001157418">
    <property type="component" value="Unassembled WGS sequence"/>
</dbReference>
<dbReference type="EMBL" id="CAKMRJ010005523">
    <property type="protein sequence ID" value="CAH1447057.1"/>
    <property type="molecule type" value="Genomic_DNA"/>
</dbReference>
<dbReference type="AlphaFoldDB" id="A0AAU9PAA9"/>
<evidence type="ECO:0000313" key="2">
    <source>
        <dbReference type="EMBL" id="CAH1447057.1"/>
    </source>
</evidence>
<dbReference type="InterPro" id="IPR052035">
    <property type="entry name" value="ZnF_BED_domain_contain"/>
</dbReference>
<dbReference type="PANTHER" id="PTHR46481:SF6">
    <property type="entry name" value="ZINC FINGER BED DOMAIN-CONTAINING PROTEIN RICESLEEPER 2-LIKE"/>
    <property type="match status" value="1"/>
</dbReference>
<keyword evidence="3" id="KW-1185">Reference proteome</keyword>
<dbReference type="PANTHER" id="PTHR46481">
    <property type="entry name" value="ZINC FINGER BED DOMAIN-CONTAINING PROTEIN 4"/>
    <property type="match status" value="1"/>
</dbReference>
<organism evidence="2 3">
    <name type="scientific">Lactuca virosa</name>
    <dbReference type="NCBI Taxonomy" id="75947"/>
    <lineage>
        <taxon>Eukaryota</taxon>
        <taxon>Viridiplantae</taxon>
        <taxon>Streptophyta</taxon>
        <taxon>Embryophyta</taxon>
        <taxon>Tracheophyta</taxon>
        <taxon>Spermatophyta</taxon>
        <taxon>Magnoliopsida</taxon>
        <taxon>eudicotyledons</taxon>
        <taxon>Gunneridae</taxon>
        <taxon>Pentapetalae</taxon>
        <taxon>asterids</taxon>
        <taxon>campanulids</taxon>
        <taxon>Asterales</taxon>
        <taxon>Asteraceae</taxon>
        <taxon>Cichorioideae</taxon>
        <taxon>Cichorieae</taxon>
        <taxon>Lactucinae</taxon>
        <taxon>Lactuca</taxon>
    </lineage>
</organism>
<protein>
    <submittedName>
        <fullName evidence="2">Uncharacterized protein</fullName>
    </submittedName>
</protein>
<evidence type="ECO:0000313" key="3">
    <source>
        <dbReference type="Proteomes" id="UP001157418"/>
    </source>
</evidence>
<feature type="region of interest" description="Disordered" evidence="1">
    <location>
        <begin position="107"/>
        <end position="130"/>
    </location>
</feature>
<evidence type="ECO:0000256" key="1">
    <source>
        <dbReference type="SAM" id="MobiDB-lite"/>
    </source>
</evidence>
<proteinExistence type="predicted"/>